<dbReference type="InterPro" id="IPR055592">
    <property type="entry name" value="DUF7168"/>
</dbReference>
<evidence type="ECO:0000259" key="3">
    <source>
        <dbReference type="Pfam" id="PF23771"/>
    </source>
</evidence>
<sequence>MKDDKEKAIRRLKKLMALTSSSNANEASAALARAQKLADAHGITQDDIEILDINESICDYWPVGASNPPRYMAYLLQVIKDAFGVDCILLGGCGVSFYGLYNRPELAAYTFEVLGRQLIKARKDFIKTQNKRIKNSTKTARGDKFAEGWIIAVLNKIEKLARTAHEVELAERWLEKKYTRTVTRNARESGKTRDNDNARNSGYLEGRQASLHHPVNGQEQKRISHSEVSGA</sequence>
<evidence type="ECO:0000259" key="2">
    <source>
        <dbReference type="Pfam" id="PF10979"/>
    </source>
</evidence>
<gene>
    <name evidence="4" type="ORF">BZK42_18420</name>
</gene>
<name>A0A1V8NVU0_CITBR</name>
<accession>A0A1V8NVU0</accession>
<dbReference type="PIRSF" id="PIRSF028111">
    <property type="entry name" value="UCP028111"/>
    <property type="match status" value="1"/>
</dbReference>
<dbReference type="Pfam" id="PF10979">
    <property type="entry name" value="DUF2786"/>
    <property type="match status" value="1"/>
</dbReference>
<dbReference type="InterPro" id="IPR024498">
    <property type="entry name" value="DUF2786"/>
</dbReference>
<dbReference type="Pfam" id="PF23771">
    <property type="entry name" value="DUF7168"/>
    <property type="match status" value="1"/>
</dbReference>
<proteinExistence type="predicted"/>
<feature type="domain" description="DUF7168" evidence="3">
    <location>
        <begin position="62"/>
        <end position="188"/>
    </location>
</feature>
<evidence type="ECO:0000256" key="1">
    <source>
        <dbReference type="SAM" id="MobiDB-lite"/>
    </source>
</evidence>
<organism evidence="4 5">
    <name type="scientific">Citrobacter braakii</name>
    <dbReference type="NCBI Taxonomy" id="57706"/>
    <lineage>
        <taxon>Bacteria</taxon>
        <taxon>Pseudomonadati</taxon>
        <taxon>Pseudomonadota</taxon>
        <taxon>Gammaproteobacteria</taxon>
        <taxon>Enterobacterales</taxon>
        <taxon>Enterobacteriaceae</taxon>
        <taxon>Citrobacter</taxon>
        <taxon>Citrobacter freundii complex</taxon>
    </lineage>
</organism>
<dbReference type="RefSeq" id="WP_080859689.1">
    <property type="nucleotide sequence ID" value="NZ_CP077405.1"/>
</dbReference>
<dbReference type="EMBL" id="NAEW01000009">
    <property type="protein sequence ID" value="OQM40536.1"/>
    <property type="molecule type" value="Genomic_DNA"/>
</dbReference>
<feature type="domain" description="DUF2786" evidence="2">
    <location>
        <begin position="7"/>
        <end position="45"/>
    </location>
</feature>
<evidence type="ECO:0000313" key="4">
    <source>
        <dbReference type="EMBL" id="OQM40536.1"/>
    </source>
</evidence>
<dbReference type="Proteomes" id="UP000192573">
    <property type="component" value="Unassembled WGS sequence"/>
</dbReference>
<dbReference type="InterPro" id="IPR016868">
    <property type="entry name" value="Phage_B3_Orf5"/>
</dbReference>
<dbReference type="AlphaFoldDB" id="A0A1V8NVU0"/>
<feature type="region of interest" description="Disordered" evidence="1">
    <location>
        <begin position="209"/>
        <end position="231"/>
    </location>
</feature>
<evidence type="ECO:0000313" key="5">
    <source>
        <dbReference type="Proteomes" id="UP000192573"/>
    </source>
</evidence>
<protein>
    <submittedName>
        <fullName evidence="4">Uncharacterized protein</fullName>
    </submittedName>
</protein>
<comment type="caution">
    <text evidence="4">The sequence shown here is derived from an EMBL/GenBank/DDBJ whole genome shotgun (WGS) entry which is preliminary data.</text>
</comment>
<reference evidence="4 5" key="1">
    <citation type="submission" date="2017-03" db="EMBL/GenBank/DDBJ databases">
        <authorList>
            <person name="Afonso C.L."/>
            <person name="Miller P.J."/>
            <person name="Scott M.A."/>
            <person name="Spackman E."/>
            <person name="Goraichik I."/>
            <person name="Dimitrov K.M."/>
            <person name="Suarez D.L."/>
            <person name="Swayne D.E."/>
        </authorList>
    </citation>
    <scope>NUCLEOTIDE SEQUENCE [LARGE SCALE GENOMIC DNA]</scope>
    <source>
        <strain evidence="4 5">ATCC 51113</strain>
    </source>
</reference>